<comment type="caution">
    <text evidence="6">The sequence shown here is derived from an EMBL/GenBank/DDBJ whole genome shotgun (WGS) entry which is preliminary data.</text>
</comment>
<evidence type="ECO:0000256" key="3">
    <source>
        <dbReference type="PROSITE-ProRule" id="PRU00649"/>
    </source>
</evidence>
<evidence type="ECO:0000313" key="7">
    <source>
        <dbReference type="Proteomes" id="UP000193922"/>
    </source>
</evidence>
<evidence type="ECO:0000256" key="2">
    <source>
        <dbReference type="ARBA" id="ARBA00037992"/>
    </source>
</evidence>
<dbReference type="PANTHER" id="PTHR46010:SF1">
    <property type="entry name" value="PROTEIN IWS1 HOMOLOG"/>
    <property type="match status" value="1"/>
</dbReference>
<dbReference type="InterPro" id="IPR051037">
    <property type="entry name" value="RNAPII_TF_IWS1"/>
</dbReference>
<keyword evidence="7" id="KW-1185">Reference proteome</keyword>
<dbReference type="RefSeq" id="XP_040746820.1">
    <property type="nucleotide sequence ID" value="XM_040885922.1"/>
</dbReference>
<protein>
    <recommendedName>
        <fullName evidence="5">TFIIS N-terminal domain-containing protein</fullName>
    </recommendedName>
</protein>
<dbReference type="InterPro" id="IPR017923">
    <property type="entry name" value="TFIIS_N"/>
</dbReference>
<feature type="region of interest" description="Disordered" evidence="4">
    <location>
        <begin position="1"/>
        <end position="96"/>
    </location>
</feature>
<proteinExistence type="inferred from homology"/>
<dbReference type="Proteomes" id="UP000193922">
    <property type="component" value="Unassembled WGS sequence"/>
</dbReference>
<dbReference type="AlphaFoldDB" id="A0A1Y1WJ92"/>
<dbReference type="EMBL" id="MCFD01000001">
    <property type="protein sequence ID" value="ORX73609.1"/>
    <property type="molecule type" value="Genomic_DNA"/>
</dbReference>
<feature type="compositionally biased region" description="Basic and acidic residues" evidence="4">
    <location>
        <begin position="292"/>
        <end position="304"/>
    </location>
</feature>
<evidence type="ECO:0000259" key="5">
    <source>
        <dbReference type="PROSITE" id="PS51319"/>
    </source>
</evidence>
<feature type="domain" description="TFIIS N-terminal" evidence="5">
    <location>
        <begin position="185"/>
        <end position="262"/>
    </location>
</feature>
<organism evidence="6 7">
    <name type="scientific">Linderina pennispora</name>
    <dbReference type="NCBI Taxonomy" id="61395"/>
    <lineage>
        <taxon>Eukaryota</taxon>
        <taxon>Fungi</taxon>
        <taxon>Fungi incertae sedis</taxon>
        <taxon>Zoopagomycota</taxon>
        <taxon>Kickxellomycotina</taxon>
        <taxon>Kickxellomycetes</taxon>
        <taxon>Kickxellales</taxon>
        <taxon>Kickxellaceae</taxon>
        <taxon>Linderina</taxon>
    </lineage>
</organism>
<name>A0A1Y1WJ92_9FUNG</name>
<comment type="function">
    <text evidence="1">Transcription factor involved in RNA polymerase II transcription regulation. May function in both SPT15/TBP post-recruitment and recruitment steps of transcription.</text>
</comment>
<feature type="compositionally biased region" description="Acidic residues" evidence="4">
    <location>
        <begin position="24"/>
        <end position="36"/>
    </location>
</feature>
<dbReference type="Pfam" id="PF08711">
    <property type="entry name" value="Med26"/>
    <property type="match status" value="1"/>
</dbReference>
<comment type="similarity">
    <text evidence="2">Belongs to the IWS1 family.</text>
</comment>
<dbReference type="STRING" id="61395.A0A1Y1WJ92"/>
<reference evidence="6 7" key="1">
    <citation type="submission" date="2016-07" db="EMBL/GenBank/DDBJ databases">
        <title>Pervasive Adenine N6-methylation of Active Genes in Fungi.</title>
        <authorList>
            <consortium name="DOE Joint Genome Institute"/>
            <person name="Mondo S.J."/>
            <person name="Dannebaum R.O."/>
            <person name="Kuo R.C."/>
            <person name="Labutti K."/>
            <person name="Haridas S."/>
            <person name="Kuo A."/>
            <person name="Salamov A."/>
            <person name="Ahrendt S.R."/>
            <person name="Lipzen A."/>
            <person name="Sullivan W."/>
            <person name="Andreopoulos W.B."/>
            <person name="Clum A."/>
            <person name="Lindquist E."/>
            <person name="Daum C."/>
            <person name="Ramamoorthy G.K."/>
            <person name="Gryganskyi A."/>
            <person name="Culley D."/>
            <person name="Magnuson J.K."/>
            <person name="James T.Y."/>
            <person name="O'Malley M.A."/>
            <person name="Stajich J.E."/>
            <person name="Spatafora J.W."/>
            <person name="Visel A."/>
            <person name="Grigoriev I.V."/>
        </authorList>
    </citation>
    <scope>NUCLEOTIDE SEQUENCE [LARGE SCALE GENOMIC DNA]</scope>
    <source>
        <strain evidence="6 7">ATCC 12442</strain>
    </source>
</reference>
<dbReference type="GO" id="GO:0005634">
    <property type="term" value="C:nucleus"/>
    <property type="evidence" value="ECO:0007669"/>
    <property type="project" value="UniProtKB-SubCell"/>
</dbReference>
<feature type="region of interest" description="Disordered" evidence="4">
    <location>
        <begin position="282"/>
        <end position="304"/>
    </location>
</feature>
<accession>A0A1Y1WJ92</accession>
<evidence type="ECO:0000256" key="1">
    <source>
        <dbReference type="ARBA" id="ARBA00037349"/>
    </source>
</evidence>
<dbReference type="GeneID" id="63802570"/>
<gene>
    <name evidence="6" type="ORF">DL89DRAFT_263653</name>
</gene>
<keyword evidence="3" id="KW-0539">Nucleus</keyword>
<dbReference type="InterPro" id="IPR035441">
    <property type="entry name" value="TFIIS/LEDGF_dom_sf"/>
</dbReference>
<dbReference type="OrthoDB" id="21124at2759"/>
<dbReference type="Gene3D" id="1.20.930.10">
    <property type="entry name" value="Conserved domain common to transcription factors TFIIS, elongin A, CRSP70"/>
    <property type="match status" value="1"/>
</dbReference>
<dbReference type="SUPFAM" id="SSF47676">
    <property type="entry name" value="Conserved domain common to transcription factors TFIIS, elongin A, CRSP70"/>
    <property type="match status" value="1"/>
</dbReference>
<dbReference type="PANTHER" id="PTHR46010">
    <property type="entry name" value="PROTEIN IWS1 HOMOLOG"/>
    <property type="match status" value="1"/>
</dbReference>
<comment type="subcellular location">
    <subcellularLocation>
        <location evidence="3">Nucleus</location>
    </subcellularLocation>
</comment>
<evidence type="ECO:0000256" key="4">
    <source>
        <dbReference type="SAM" id="MobiDB-lite"/>
    </source>
</evidence>
<evidence type="ECO:0000313" key="6">
    <source>
        <dbReference type="EMBL" id="ORX73609.1"/>
    </source>
</evidence>
<sequence length="356" mass="40519">MSDLDDLFGGAAPTNDSELLDKVEEAEEEAPAEELSAEASALQKMPKFKRAVVRSSPTTEAHPEEAESPSQPEPESALMDDDEESRPSEPINPKQAEIDELNRRIDAALKSGRARKRRKADEDDVAIDESIANLRKRMRDAAYRDIDDNKDGLPAIHKMGMLTDVTDELRKTHLYEAFLENNIVDSLRLWLEPLDDGSLPALDIQNALLDILGKLPIRRDHLRESGIGKIIMFMSKCPRIPERNRRVCEQFVQRWSRMVMKLSSNFRDRKIRETKVNLDRRHFAGRPMQGNEETRPAQGKDGERATARIPQRVAANYNVMPVSSVNASMEQMRGAGRDVDKYKRLKQTMYKGGRRQ</sequence>
<dbReference type="GO" id="GO:0016973">
    <property type="term" value="P:poly(A)+ mRNA export from nucleus"/>
    <property type="evidence" value="ECO:0007669"/>
    <property type="project" value="TreeGrafter"/>
</dbReference>
<feature type="compositionally biased region" description="Low complexity" evidence="4">
    <location>
        <begin position="68"/>
        <end position="77"/>
    </location>
</feature>
<dbReference type="PROSITE" id="PS51319">
    <property type="entry name" value="TFIIS_N"/>
    <property type="match status" value="1"/>
</dbReference>